<dbReference type="Gene3D" id="3.10.290.70">
    <property type="match status" value="1"/>
</dbReference>
<dbReference type="EMBL" id="JH993838">
    <property type="protein sequence ID" value="ELQ76548.1"/>
    <property type="molecule type" value="Genomic_DNA"/>
</dbReference>
<proteinExistence type="inferred from homology"/>
<dbReference type="STRING" id="72359.L7JYK8"/>
<organism evidence="6 7">
    <name type="scientific">Trachipleistophora hominis</name>
    <name type="common">Microsporidian parasite</name>
    <dbReference type="NCBI Taxonomy" id="72359"/>
    <lineage>
        <taxon>Eukaryota</taxon>
        <taxon>Fungi</taxon>
        <taxon>Fungi incertae sedis</taxon>
        <taxon>Microsporidia</taxon>
        <taxon>Pleistophoridae</taxon>
        <taxon>Trachipleistophora</taxon>
    </lineage>
</organism>
<evidence type="ECO:0000256" key="1">
    <source>
        <dbReference type="ARBA" id="ARBA00005257"/>
    </source>
</evidence>
<dbReference type="OrthoDB" id="1703270at2759"/>
<dbReference type="PANTHER" id="PTHR10394">
    <property type="entry name" value="40S RIBOSOMAL PROTEIN S8"/>
    <property type="match status" value="1"/>
</dbReference>
<evidence type="ECO:0000256" key="3">
    <source>
        <dbReference type="ARBA" id="ARBA00023274"/>
    </source>
</evidence>
<dbReference type="InParanoid" id="L7JYK8"/>
<comment type="similarity">
    <text evidence="1 4">Belongs to the eukaryotic ribosomal protein eS8 family.</text>
</comment>
<dbReference type="NCBIfam" id="TIGR00307">
    <property type="entry name" value="eS8"/>
    <property type="match status" value="1"/>
</dbReference>
<accession>L7JYK8</accession>
<evidence type="ECO:0000256" key="5">
    <source>
        <dbReference type="SAM" id="MobiDB-lite"/>
    </source>
</evidence>
<gene>
    <name evidence="6" type="ORF">THOM_0459</name>
</gene>
<dbReference type="FunCoup" id="L7JYK8">
    <property type="interactions" value="173"/>
</dbReference>
<sequence length="161" mass="17897">MGISRSNAHKRKATGGKKRTHEKKRKHNSGRAPSNTKIGPTKVKAMRVRGGNIKRRALRLNSGSFTCKSHNITKPCAIVQVMYHPTNNELMRTNTLTRSAIVKVDGTGFKEVLGGEEGFKEGAYYARITSRPGQDGVADGYLLEGAELQFYMDKFKKRKGE</sequence>
<dbReference type="InterPro" id="IPR022309">
    <property type="entry name" value="Ribosomal_Se8/biogenesis_NSA2"/>
</dbReference>
<dbReference type="CDD" id="cd11380">
    <property type="entry name" value="Ribosomal_S8e_like"/>
    <property type="match status" value="1"/>
</dbReference>
<dbReference type="OMA" id="SNKKYRA"/>
<dbReference type="VEuPathDB" id="MicrosporidiaDB:THOM_0459"/>
<feature type="region of interest" description="Disordered" evidence="5">
    <location>
        <begin position="1"/>
        <end position="38"/>
    </location>
</feature>
<dbReference type="Proteomes" id="UP000011185">
    <property type="component" value="Unassembled WGS sequence"/>
</dbReference>
<keyword evidence="3 4" id="KW-0687">Ribonucleoprotein</keyword>
<evidence type="ECO:0000256" key="4">
    <source>
        <dbReference type="RuleBase" id="RU000669"/>
    </source>
</evidence>
<name>L7JYK8_TRAHO</name>
<dbReference type="AlphaFoldDB" id="L7JYK8"/>
<dbReference type="GO" id="GO:0006412">
    <property type="term" value="P:translation"/>
    <property type="evidence" value="ECO:0007669"/>
    <property type="project" value="InterPro"/>
</dbReference>
<evidence type="ECO:0000256" key="2">
    <source>
        <dbReference type="ARBA" id="ARBA00022980"/>
    </source>
</evidence>
<dbReference type="GO" id="GO:0003735">
    <property type="term" value="F:structural constituent of ribosome"/>
    <property type="evidence" value="ECO:0007669"/>
    <property type="project" value="InterPro"/>
</dbReference>
<dbReference type="Pfam" id="PF01201">
    <property type="entry name" value="Ribosomal_S8e"/>
    <property type="match status" value="1"/>
</dbReference>
<dbReference type="GO" id="GO:1990904">
    <property type="term" value="C:ribonucleoprotein complex"/>
    <property type="evidence" value="ECO:0007669"/>
    <property type="project" value="UniProtKB-KW"/>
</dbReference>
<evidence type="ECO:0000313" key="7">
    <source>
        <dbReference type="Proteomes" id="UP000011185"/>
    </source>
</evidence>
<feature type="compositionally biased region" description="Basic residues" evidence="5">
    <location>
        <begin position="7"/>
        <end position="29"/>
    </location>
</feature>
<keyword evidence="7" id="KW-1185">Reference proteome</keyword>
<evidence type="ECO:0000313" key="6">
    <source>
        <dbReference type="EMBL" id="ELQ76548.1"/>
    </source>
</evidence>
<keyword evidence="2 4" id="KW-0689">Ribosomal protein</keyword>
<dbReference type="HOGENOM" id="CLU_080597_1_0_1"/>
<protein>
    <recommendedName>
        <fullName evidence="4">40S ribosomal protein S8</fullName>
    </recommendedName>
</protein>
<dbReference type="InterPro" id="IPR001047">
    <property type="entry name" value="Ribosomal_eS8"/>
</dbReference>
<reference evidence="6 7" key="1">
    <citation type="journal article" date="2012" name="PLoS Pathog.">
        <title>The genome of the obligate intracellular parasite Trachipleistophora hominis: new insights into microsporidian genome dynamics and reductive evolution.</title>
        <authorList>
            <person name="Heinz E."/>
            <person name="Williams T.A."/>
            <person name="Nakjang S."/>
            <person name="Noel C.J."/>
            <person name="Swan D.C."/>
            <person name="Goldberg A.V."/>
            <person name="Harris S.R."/>
            <person name="Weinmaier T."/>
            <person name="Markert S."/>
            <person name="Becher D."/>
            <person name="Bernhardt J."/>
            <person name="Dagan T."/>
            <person name="Hacker C."/>
            <person name="Lucocq J.M."/>
            <person name="Schweder T."/>
            <person name="Rattei T."/>
            <person name="Hall N."/>
            <person name="Hirt R.P."/>
            <person name="Embley T.M."/>
        </authorList>
    </citation>
    <scope>NUCLEOTIDE SEQUENCE [LARGE SCALE GENOMIC DNA]</scope>
</reference>
<dbReference type="GO" id="GO:0005840">
    <property type="term" value="C:ribosome"/>
    <property type="evidence" value="ECO:0007669"/>
    <property type="project" value="UniProtKB-KW"/>
</dbReference>